<sequence length="151" mass="17381">MKKARENKNGNDYICLQDAADLLGISREKLAKIARSEEIGRLLDSTICNNKRWITRKSFQLFLNAQNVYYIMNDGDKQEESQLLQENETLSLEIKEYISRQDAAELAGVSVSTVTKWMQSGEFQCVGAGKVLRVHRQQFLNWLNEHREGVI</sequence>
<evidence type="ECO:0000259" key="1">
    <source>
        <dbReference type="Pfam" id="PF12728"/>
    </source>
</evidence>
<evidence type="ECO:0000313" key="2">
    <source>
        <dbReference type="EMBL" id="RGN19663.1"/>
    </source>
</evidence>
<dbReference type="AlphaFoldDB" id="A0A3E5AJI5"/>
<gene>
    <name evidence="2" type="ORF">DXB72_14895</name>
</gene>
<dbReference type="InterPro" id="IPR041657">
    <property type="entry name" value="HTH_17"/>
</dbReference>
<name>A0A3E5AJI5_9FIRM</name>
<dbReference type="EMBL" id="QSUG01000021">
    <property type="protein sequence ID" value="RGN19663.1"/>
    <property type="molecule type" value="Genomic_DNA"/>
</dbReference>
<dbReference type="Proteomes" id="UP000260970">
    <property type="component" value="Unassembled WGS sequence"/>
</dbReference>
<protein>
    <submittedName>
        <fullName evidence="2">DNA-binding protein</fullName>
    </submittedName>
</protein>
<proteinExistence type="predicted"/>
<comment type="caution">
    <text evidence="2">The sequence shown here is derived from an EMBL/GenBank/DDBJ whole genome shotgun (WGS) entry which is preliminary data.</text>
</comment>
<dbReference type="Pfam" id="PF12728">
    <property type="entry name" value="HTH_17"/>
    <property type="match status" value="1"/>
</dbReference>
<feature type="domain" description="Helix-turn-helix" evidence="1">
    <location>
        <begin position="99"/>
        <end position="147"/>
    </location>
</feature>
<evidence type="ECO:0000313" key="3">
    <source>
        <dbReference type="Proteomes" id="UP000260970"/>
    </source>
</evidence>
<keyword evidence="2" id="KW-0238">DNA-binding</keyword>
<organism evidence="2 3">
    <name type="scientific">Agathobacter rectalis</name>
    <dbReference type="NCBI Taxonomy" id="39491"/>
    <lineage>
        <taxon>Bacteria</taxon>
        <taxon>Bacillati</taxon>
        <taxon>Bacillota</taxon>
        <taxon>Clostridia</taxon>
        <taxon>Lachnospirales</taxon>
        <taxon>Lachnospiraceae</taxon>
        <taxon>Agathobacter</taxon>
    </lineage>
</organism>
<reference evidence="2 3" key="1">
    <citation type="submission" date="2018-08" db="EMBL/GenBank/DDBJ databases">
        <title>A genome reference for cultivated species of the human gut microbiota.</title>
        <authorList>
            <person name="Zou Y."/>
            <person name="Xue W."/>
            <person name="Luo G."/>
        </authorList>
    </citation>
    <scope>NUCLEOTIDE SEQUENCE [LARGE SCALE GENOMIC DNA]</scope>
    <source>
        <strain evidence="2 3">OM05-6AA</strain>
    </source>
</reference>
<dbReference type="InterPro" id="IPR009061">
    <property type="entry name" value="DNA-bd_dom_put_sf"/>
</dbReference>
<dbReference type="SUPFAM" id="SSF46955">
    <property type="entry name" value="Putative DNA-binding domain"/>
    <property type="match status" value="1"/>
</dbReference>
<accession>A0A3E5AJI5</accession>
<dbReference type="GO" id="GO:0003677">
    <property type="term" value="F:DNA binding"/>
    <property type="evidence" value="ECO:0007669"/>
    <property type="project" value="UniProtKB-KW"/>
</dbReference>